<gene>
    <name evidence="3" type="ORF">ASZ90_015039</name>
</gene>
<evidence type="ECO:0000259" key="1">
    <source>
        <dbReference type="Pfam" id="PF04894"/>
    </source>
</evidence>
<protein>
    <recommendedName>
        <fullName evidence="4">DNA repair protein</fullName>
    </recommendedName>
</protein>
<sequence length="388" mass="43391">MTAIGKGIYLKRLTAAYPLPSIPVGKTLEGSSPPSVFIGSWNYPKVSAGPMLVPAQGDIRVMDTPESWIPAGLTQEEIAGYRMSMVRGKALQDVRDLSGKFAEQLREIALSSGSLESEAVFSEAPRGHSLGEEHSAFGPSAGLDRFQVETSRWEPRLERVYHDTDLLAGNALVDLHAAGIPFSMIQKAFSAGCMGRQSRRRLVPTRWSITACDTTIADTLLERVRQHTVIDTFRVHEFGSLHNQYAVILTPTPWEYEWIEAFLHIAGEEEHIFSDYEENRGKKGYSRVGGCYYSCKMAVLEALSAEERQAGAIVLREAHQGYVPMGVFNVRENVRHAMRQPPRLFEDIRSALGHVAQNMQLPVSRFIRESSLLSSSCRQRQMRLSDFF</sequence>
<comment type="caution">
    <text evidence="3">The sequence shown here is derived from an EMBL/GenBank/DDBJ whole genome shotgun (WGS) entry which is preliminary data.</text>
</comment>
<dbReference type="GO" id="GO:0006281">
    <property type="term" value="P:DNA repair"/>
    <property type="evidence" value="ECO:0007669"/>
    <property type="project" value="InterPro"/>
</dbReference>
<dbReference type="InterPro" id="IPR006978">
    <property type="entry name" value="Nre_N"/>
</dbReference>
<dbReference type="InterPro" id="IPR033167">
    <property type="entry name" value="Nre"/>
</dbReference>
<dbReference type="Pfam" id="PF04895">
    <property type="entry name" value="Nre_C"/>
    <property type="match status" value="1"/>
</dbReference>
<evidence type="ECO:0000259" key="2">
    <source>
        <dbReference type="Pfam" id="PF04895"/>
    </source>
</evidence>
<organism evidence="3">
    <name type="scientific">hydrocarbon metagenome</name>
    <dbReference type="NCBI Taxonomy" id="938273"/>
    <lineage>
        <taxon>unclassified sequences</taxon>
        <taxon>metagenomes</taxon>
        <taxon>ecological metagenomes</taxon>
    </lineage>
</organism>
<feature type="domain" description="Archaeal Nre C-terminal" evidence="2">
    <location>
        <begin position="277"/>
        <end position="382"/>
    </location>
</feature>
<reference evidence="3" key="1">
    <citation type="journal article" date="2015" name="Proc. Natl. Acad. Sci. U.S.A.">
        <title>Networks of energetic and metabolic interactions define dynamics in microbial communities.</title>
        <authorList>
            <person name="Embree M."/>
            <person name="Liu J.K."/>
            <person name="Al-Bassam M.M."/>
            <person name="Zengler K."/>
        </authorList>
    </citation>
    <scope>NUCLEOTIDE SEQUENCE</scope>
</reference>
<name>A0A0W8F370_9ZZZZ</name>
<proteinExistence type="predicted"/>
<feature type="domain" description="Archaeal Nre N-terminal" evidence="1">
    <location>
        <begin position="22"/>
        <end position="263"/>
    </location>
</feature>
<dbReference type="EMBL" id="LNQE01001567">
    <property type="protein sequence ID" value="KUG15305.1"/>
    <property type="molecule type" value="Genomic_DNA"/>
</dbReference>
<dbReference type="PANTHER" id="PTHR38136">
    <property type="entry name" value="DNA REPAIR PROTEIN"/>
    <property type="match status" value="1"/>
</dbReference>
<dbReference type="PANTHER" id="PTHR38136:SF2">
    <property type="entry name" value="DNA REPAIR PROTEIN"/>
    <property type="match status" value="1"/>
</dbReference>
<evidence type="ECO:0008006" key="4">
    <source>
        <dbReference type="Google" id="ProtNLM"/>
    </source>
</evidence>
<dbReference type="InterPro" id="IPR006979">
    <property type="entry name" value="Nre_C"/>
</dbReference>
<accession>A0A0W8F370</accession>
<dbReference type="Pfam" id="PF04894">
    <property type="entry name" value="Nre_N"/>
    <property type="match status" value="1"/>
</dbReference>
<dbReference type="AlphaFoldDB" id="A0A0W8F370"/>
<evidence type="ECO:0000313" key="3">
    <source>
        <dbReference type="EMBL" id="KUG15305.1"/>
    </source>
</evidence>